<dbReference type="AlphaFoldDB" id="A0A4S3TQZ8"/>
<dbReference type="Proteomes" id="UP000318864">
    <property type="component" value="Unassembled WGS sequence"/>
</dbReference>
<keyword evidence="3" id="KW-1185">Reference proteome</keyword>
<dbReference type="OrthoDB" id="259945at2157"/>
<feature type="region of interest" description="Disordered" evidence="1">
    <location>
        <begin position="1"/>
        <end position="24"/>
    </location>
</feature>
<reference evidence="2 3" key="1">
    <citation type="submission" date="2018-10" db="EMBL/GenBank/DDBJ databases">
        <title>Natronolimnobius sp. XQ-INN 246 isolated from Inner Mongolia Autonomous Region of China.</title>
        <authorList>
            <person name="Xue Q."/>
        </authorList>
    </citation>
    <scope>NUCLEOTIDE SEQUENCE [LARGE SCALE GENOMIC DNA]</scope>
    <source>
        <strain evidence="2 3">XQ-INN 246</strain>
    </source>
</reference>
<dbReference type="InterPro" id="IPR045397">
    <property type="entry name" value="TumE-like"/>
</dbReference>
<evidence type="ECO:0000256" key="1">
    <source>
        <dbReference type="SAM" id="MobiDB-lite"/>
    </source>
</evidence>
<evidence type="ECO:0000313" key="2">
    <source>
        <dbReference type="EMBL" id="THE66821.1"/>
    </source>
</evidence>
<sequence length="160" mass="17641">MEAPEDDTGEPSHSLRGPIDGPSLYDFRATFERLEPMATGELDDPVDPTELTLQLADGIGSASSARLDVSWTTVDDYNVHYTDSQDRNCRWDVHPHDFPRPATDHHFHPPPRASNTPDDVAPSCIAVSEVVLVARAVHACWRLAYDDGELEAINAVENPP</sequence>
<accession>A0A4S3TQZ8</accession>
<name>A0A4S3TQZ8_9EURY</name>
<dbReference type="Pfam" id="PF20126">
    <property type="entry name" value="TumE"/>
    <property type="match status" value="1"/>
</dbReference>
<evidence type="ECO:0000313" key="3">
    <source>
        <dbReference type="Proteomes" id="UP000318864"/>
    </source>
</evidence>
<gene>
    <name evidence="2" type="ORF">D8Y22_01495</name>
</gene>
<comment type="caution">
    <text evidence="2">The sequence shown here is derived from an EMBL/GenBank/DDBJ whole genome shotgun (WGS) entry which is preliminary data.</text>
</comment>
<dbReference type="EMBL" id="RBZW01000003">
    <property type="protein sequence ID" value="THE66821.1"/>
    <property type="molecule type" value="Genomic_DNA"/>
</dbReference>
<protein>
    <submittedName>
        <fullName evidence="2">Uncharacterized protein</fullName>
    </submittedName>
</protein>
<organism evidence="2 3">
    <name type="scientific">Salinadaptatus halalkaliphilus</name>
    <dbReference type="NCBI Taxonomy" id="2419781"/>
    <lineage>
        <taxon>Archaea</taxon>
        <taxon>Methanobacteriati</taxon>
        <taxon>Methanobacteriota</taxon>
        <taxon>Stenosarchaea group</taxon>
        <taxon>Halobacteria</taxon>
        <taxon>Halobacteriales</taxon>
        <taxon>Natrialbaceae</taxon>
        <taxon>Salinadaptatus</taxon>
    </lineage>
</organism>
<dbReference type="RefSeq" id="WP_141462790.1">
    <property type="nucleotide sequence ID" value="NZ_RBZW01000003.1"/>
</dbReference>
<proteinExistence type="predicted"/>